<dbReference type="eggNOG" id="KOG2427">
    <property type="taxonomic scope" value="Eukaryota"/>
</dbReference>
<dbReference type="InterPro" id="IPR007518">
    <property type="entry name" value="MINDY"/>
</dbReference>
<dbReference type="KEGG" id="spaa:SPAPADRAFT_60278"/>
<dbReference type="Pfam" id="PF04424">
    <property type="entry name" value="MINDY_DUB"/>
    <property type="match status" value="1"/>
</dbReference>
<dbReference type="STRING" id="619300.G3AKI1"/>
<dbReference type="GeneID" id="18873313"/>
<protein>
    <recommendedName>
        <fullName evidence="2">MINDY deubiquitinase domain-containing protein</fullName>
    </recommendedName>
</protein>
<dbReference type="PANTHER" id="PTHR18063">
    <property type="entry name" value="NF-E2 INDUCIBLE PROTEIN"/>
    <property type="match status" value="1"/>
</dbReference>
<dbReference type="GO" id="GO:0005829">
    <property type="term" value="C:cytosol"/>
    <property type="evidence" value="ECO:0007669"/>
    <property type="project" value="TreeGrafter"/>
</dbReference>
<dbReference type="FunCoup" id="G3AKI1">
    <property type="interactions" value="289"/>
</dbReference>
<dbReference type="InParanoid" id="G3AKI1"/>
<feature type="compositionally biased region" description="Basic residues" evidence="1">
    <location>
        <begin position="384"/>
        <end position="396"/>
    </location>
</feature>
<dbReference type="AlphaFoldDB" id="G3AKI1"/>
<dbReference type="HOGENOM" id="CLU_022566_0_1_1"/>
<sequence>MPDSVKFNIKLVKWSLDYDSSDSNDLISTPIVLQDKNGPCPLIALINTLMLSNDLNLSRSDYIPSNQAKSDAILHFKSVLLQHESVAIELDLLLKHLGDLLLEFTQDNKSGLRFEIDQLLNSLPLLHTGLTVNPNLINGEFNPEDLSTSLFTVFDLKFRHGWVINQIDNENIEWNEEAAPQEGSSSSHADNYAQVVELFNELQTFDRIQDYLLLDSTKDPKLAHNQTLIHKWLDLNRTQLTRIGLDKLNLCLVNEQFVVLFRNNHFSTMFKKSDKEFYVLITDTSFQTSKSSSKIIWQSLNSISGNDDLFFTGDFLPVLNVDQEPQEQYDTDYLLTKQLQEEEDEALAKRMQQSYDKKLVKSENQAKEQKTPTPAPKPIAKDAPKKKKKKSVCVIV</sequence>
<organism evidence="4">
    <name type="scientific">Spathaspora passalidarum (strain NRRL Y-27907 / 11-Y1)</name>
    <dbReference type="NCBI Taxonomy" id="619300"/>
    <lineage>
        <taxon>Eukaryota</taxon>
        <taxon>Fungi</taxon>
        <taxon>Dikarya</taxon>
        <taxon>Ascomycota</taxon>
        <taxon>Saccharomycotina</taxon>
        <taxon>Pichiomycetes</taxon>
        <taxon>Debaryomycetaceae</taxon>
        <taxon>Spathaspora</taxon>
    </lineage>
</organism>
<evidence type="ECO:0000259" key="2">
    <source>
        <dbReference type="Pfam" id="PF04424"/>
    </source>
</evidence>
<evidence type="ECO:0000313" key="4">
    <source>
        <dbReference type="Proteomes" id="UP000000709"/>
    </source>
</evidence>
<evidence type="ECO:0000313" key="3">
    <source>
        <dbReference type="EMBL" id="EGW32937.1"/>
    </source>
</evidence>
<dbReference type="Proteomes" id="UP000000709">
    <property type="component" value="Unassembled WGS sequence"/>
</dbReference>
<feature type="compositionally biased region" description="Basic and acidic residues" evidence="1">
    <location>
        <begin position="356"/>
        <end position="370"/>
    </location>
</feature>
<reference evidence="3 4" key="1">
    <citation type="journal article" date="2011" name="Proc. Natl. Acad. Sci. U.S.A.">
        <title>Comparative genomics of xylose-fermenting fungi for enhanced biofuel production.</title>
        <authorList>
            <person name="Wohlbach D.J."/>
            <person name="Kuo A."/>
            <person name="Sato T.K."/>
            <person name="Potts K.M."/>
            <person name="Salamov A.A."/>
            <person name="LaButti K.M."/>
            <person name="Sun H."/>
            <person name="Clum A."/>
            <person name="Pangilinan J.L."/>
            <person name="Lindquist E.A."/>
            <person name="Lucas S."/>
            <person name="Lapidus A."/>
            <person name="Jin M."/>
            <person name="Gunawan C."/>
            <person name="Balan V."/>
            <person name="Dale B.E."/>
            <person name="Jeffries T.W."/>
            <person name="Zinkel R."/>
            <person name="Barry K.W."/>
            <person name="Grigoriev I.V."/>
            <person name="Gasch A.P."/>
        </authorList>
    </citation>
    <scope>NUCLEOTIDE SEQUENCE [LARGE SCALE GENOMIC DNA]</scope>
    <source>
        <strain evidence="4">NRRL Y-27907 / 11-Y1</strain>
    </source>
</reference>
<feature type="domain" description="MINDY deubiquitinase" evidence="2">
    <location>
        <begin position="7"/>
        <end position="315"/>
    </location>
</feature>
<gene>
    <name evidence="3" type="ORF">SPAPADRAFT_60278</name>
</gene>
<dbReference type="GO" id="GO:0004843">
    <property type="term" value="F:cysteine-type deubiquitinase activity"/>
    <property type="evidence" value="ECO:0007669"/>
    <property type="project" value="InterPro"/>
</dbReference>
<evidence type="ECO:0000256" key="1">
    <source>
        <dbReference type="SAM" id="MobiDB-lite"/>
    </source>
</evidence>
<accession>G3AKI1</accession>
<dbReference type="EMBL" id="GL996501">
    <property type="protein sequence ID" value="EGW32937.1"/>
    <property type="molecule type" value="Genomic_DNA"/>
</dbReference>
<name>G3AKI1_SPAPN</name>
<feature type="region of interest" description="Disordered" evidence="1">
    <location>
        <begin position="356"/>
        <end position="396"/>
    </location>
</feature>
<dbReference type="GO" id="GO:1990380">
    <property type="term" value="F:K48-linked deubiquitinase activity"/>
    <property type="evidence" value="ECO:0007669"/>
    <property type="project" value="InterPro"/>
</dbReference>
<proteinExistence type="predicted"/>
<dbReference type="RefSeq" id="XP_007374452.1">
    <property type="nucleotide sequence ID" value="XM_007374390.1"/>
</dbReference>
<keyword evidence="4" id="KW-1185">Reference proteome</keyword>
<dbReference type="GO" id="GO:0071108">
    <property type="term" value="P:protein K48-linked deubiquitination"/>
    <property type="evidence" value="ECO:0007669"/>
    <property type="project" value="TreeGrafter"/>
</dbReference>
<dbReference type="OMA" id="HTRFSNE"/>
<dbReference type="PANTHER" id="PTHR18063:SF6">
    <property type="entry name" value="UBIQUITIN CARBOXYL-TERMINAL HYDROLASE"/>
    <property type="match status" value="1"/>
</dbReference>
<dbReference type="GO" id="GO:0016807">
    <property type="term" value="F:cysteine-type carboxypeptidase activity"/>
    <property type="evidence" value="ECO:0007669"/>
    <property type="project" value="TreeGrafter"/>
</dbReference>
<dbReference type="GO" id="GO:0071944">
    <property type="term" value="C:cell periphery"/>
    <property type="evidence" value="ECO:0007669"/>
    <property type="project" value="TreeGrafter"/>
</dbReference>
<dbReference type="InterPro" id="IPR033979">
    <property type="entry name" value="MINDY_domain"/>
</dbReference>